<dbReference type="Gene3D" id="1.10.3720.10">
    <property type="entry name" value="MetI-like"/>
    <property type="match status" value="1"/>
</dbReference>
<sequence length="312" mass="33291">MTALPTERSRAKRGGLQKAGRPGFVWSLPAIAAFGVFALLPLAFAVYLSFTQYNGIRLIAPQWVGLDNWARVLTDQALHRSLVVTVILVVLAVVTQVPVSMLIGVWAAGPQRGRAIVAALYFIPLLMSTAAVAVLWASLVDPNFGIPALLEPLLGKDNPFSNILGEPTTAIGLIAFIYLWGATPLHTLIYQGGARAIPETLYQAAAIDGAGTVRQFFSITIPQLRNTIVTSTILMVVGTFTTFDLILILTRGGPSGATSNLPFFMYDRGISALDFGYGCVIAVILIVLAALVSIGMVRATGYDKMQGTQEGL</sequence>
<dbReference type="SUPFAM" id="SSF160964">
    <property type="entry name" value="MalF N-terminal region-like"/>
    <property type="match status" value="1"/>
</dbReference>
<dbReference type="CDD" id="cd06261">
    <property type="entry name" value="TM_PBP2"/>
    <property type="match status" value="1"/>
</dbReference>
<keyword evidence="4 7" id="KW-0812">Transmembrane</keyword>
<feature type="domain" description="ABC transmembrane type-1" evidence="8">
    <location>
        <begin position="82"/>
        <end position="298"/>
    </location>
</feature>
<name>A0ABS4WUL5_9MICO</name>
<keyword evidence="10" id="KW-1185">Reference proteome</keyword>
<dbReference type="RefSeq" id="WP_210098882.1">
    <property type="nucleotide sequence ID" value="NZ_BAAAIO010000002.1"/>
</dbReference>
<evidence type="ECO:0000256" key="2">
    <source>
        <dbReference type="ARBA" id="ARBA00022448"/>
    </source>
</evidence>
<keyword evidence="6 7" id="KW-0472">Membrane</keyword>
<keyword evidence="5 7" id="KW-1133">Transmembrane helix</keyword>
<accession>A0ABS4WUL5</accession>
<feature type="transmembrane region" description="Helical" evidence="7">
    <location>
        <begin position="159"/>
        <end position="180"/>
    </location>
</feature>
<keyword evidence="2 7" id="KW-0813">Transport</keyword>
<proteinExistence type="inferred from homology"/>
<evidence type="ECO:0000256" key="6">
    <source>
        <dbReference type="ARBA" id="ARBA00023136"/>
    </source>
</evidence>
<dbReference type="EMBL" id="JAGIOA010000001">
    <property type="protein sequence ID" value="MBP2379885.1"/>
    <property type="molecule type" value="Genomic_DNA"/>
</dbReference>
<organism evidence="9 10">
    <name type="scientific">Microbacterium phyllosphaerae</name>
    <dbReference type="NCBI Taxonomy" id="124798"/>
    <lineage>
        <taxon>Bacteria</taxon>
        <taxon>Bacillati</taxon>
        <taxon>Actinomycetota</taxon>
        <taxon>Actinomycetes</taxon>
        <taxon>Micrococcales</taxon>
        <taxon>Microbacteriaceae</taxon>
        <taxon>Microbacterium</taxon>
    </lineage>
</organism>
<evidence type="ECO:0000259" key="8">
    <source>
        <dbReference type="PROSITE" id="PS50928"/>
    </source>
</evidence>
<evidence type="ECO:0000313" key="10">
    <source>
        <dbReference type="Proteomes" id="UP000703720"/>
    </source>
</evidence>
<dbReference type="SUPFAM" id="SSF161098">
    <property type="entry name" value="MetI-like"/>
    <property type="match status" value="1"/>
</dbReference>
<feature type="transmembrane region" description="Helical" evidence="7">
    <location>
        <begin position="82"/>
        <end position="108"/>
    </location>
</feature>
<comment type="caution">
    <text evidence="9">The sequence shown here is derived from an EMBL/GenBank/DDBJ whole genome shotgun (WGS) entry which is preliminary data.</text>
</comment>
<evidence type="ECO:0000256" key="3">
    <source>
        <dbReference type="ARBA" id="ARBA00022475"/>
    </source>
</evidence>
<reference evidence="9 10" key="1">
    <citation type="submission" date="2021-03" db="EMBL/GenBank/DDBJ databases">
        <title>Sequencing the genomes of 1000 actinobacteria strains.</title>
        <authorList>
            <person name="Klenk H.-P."/>
        </authorList>
    </citation>
    <scope>NUCLEOTIDE SEQUENCE [LARGE SCALE GENOMIC DNA]</scope>
    <source>
        <strain evidence="9 10">DSM 13468</strain>
    </source>
</reference>
<comment type="subcellular location">
    <subcellularLocation>
        <location evidence="1 7">Cell membrane</location>
        <topology evidence="1 7">Multi-pass membrane protein</topology>
    </subcellularLocation>
</comment>
<protein>
    <submittedName>
        <fullName evidence="9">Xylobiose transport system permease protein</fullName>
    </submittedName>
</protein>
<dbReference type="Proteomes" id="UP000703720">
    <property type="component" value="Unassembled WGS sequence"/>
</dbReference>
<feature type="transmembrane region" description="Helical" evidence="7">
    <location>
        <begin position="23"/>
        <end position="48"/>
    </location>
</feature>
<evidence type="ECO:0000256" key="5">
    <source>
        <dbReference type="ARBA" id="ARBA00022989"/>
    </source>
</evidence>
<dbReference type="InterPro" id="IPR000515">
    <property type="entry name" value="MetI-like"/>
</dbReference>
<feature type="transmembrane region" description="Helical" evidence="7">
    <location>
        <begin position="275"/>
        <end position="297"/>
    </location>
</feature>
<keyword evidence="3" id="KW-1003">Cell membrane</keyword>
<evidence type="ECO:0000313" key="9">
    <source>
        <dbReference type="EMBL" id="MBP2379885.1"/>
    </source>
</evidence>
<comment type="similarity">
    <text evidence="7">Belongs to the binding-protein-dependent transport system permease family.</text>
</comment>
<dbReference type="InterPro" id="IPR051393">
    <property type="entry name" value="ABC_transporter_permease"/>
</dbReference>
<evidence type="ECO:0000256" key="7">
    <source>
        <dbReference type="RuleBase" id="RU363032"/>
    </source>
</evidence>
<dbReference type="InterPro" id="IPR035906">
    <property type="entry name" value="MetI-like_sf"/>
</dbReference>
<dbReference type="Pfam" id="PF00528">
    <property type="entry name" value="BPD_transp_1"/>
    <property type="match status" value="1"/>
</dbReference>
<evidence type="ECO:0000256" key="4">
    <source>
        <dbReference type="ARBA" id="ARBA00022692"/>
    </source>
</evidence>
<dbReference type="PANTHER" id="PTHR30193">
    <property type="entry name" value="ABC TRANSPORTER PERMEASE PROTEIN"/>
    <property type="match status" value="1"/>
</dbReference>
<dbReference type="PROSITE" id="PS50928">
    <property type="entry name" value="ABC_TM1"/>
    <property type="match status" value="1"/>
</dbReference>
<feature type="transmembrane region" description="Helical" evidence="7">
    <location>
        <begin position="115"/>
        <end position="139"/>
    </location>
</feature>
<feature type="transmembrane region" description="Helical" evidence="7">
    <location>
        <begin position="228"/>
        <end position="249"/>
    </location>
</feature>
<dbReference type="PANTHER" id="PTHR30193:SF37">
    <property type="entry name" value="INNER MEMBRANE ABC TRANSPORTER PERMEASE PROTEIN YCJO"/>
    <property type="match status" value="1"/>
</dbReference>
<evidence type="ECO:0000256" key="1">
    <source>
        <dbReference type="ARBA" id="ARBA00004651"/>
    </source>
</evidence>
<gene>
    <name evidence="9" type="ORF">JOF42_003380</name>
</gene>